<reference evidence="3 4" key="1">
    <citation type="submission" date="2014-04" db="EMBL/GenBank/DDBJ databases">
        <authorList>
            <consortium name="DOE Joint Genome Institute"/>
            <person name="Kuo A."/>
            <person name="Gay G."/>
            <person name="Dore J."/>
            <person name="Kohler A."/>
            <person name="Nagy L.G."/>
            <person name="Floudas D."/>
            <person name="Copeland A."/>
            <person name="Barry K.W."/>
            <person name="Cichocki N."/>
            <person name="Veneault-Fourrey C."/>
            <person name="LaButti K."/>
            <person name="Lindquist E.A."/>
            <person name="Lipzen A."/>
            <person name="Lundell T."/>
            <person name="Morin E."/>
            <person name="Murat C."/>
            <person name="Sun H."/>
            <person name="Tunlid A."/>
            <person name="Henrissat B."/>
            <person name="Grigoriev I.V."/>
            <person name="Hibbett D.S."/>
            <person name="Martin F."/>
            <person name="Nordberg H.P."/>
            <person name="Cantor M.N."/>
            <person name="Hua S.X."/>
        </authorList>
    </citation>
    <scope>NUCLEOTIDE SEQUENCE [LARGE SCALE GENOMIC DNA]</scope>
    <source>
        <strain evidence="4">h7</strain>
    </source>
</reference>
<feature type="compositionally biased region" description="Low complexity" evidence="1">
    <location>
        <begin position="96"/>
        <end position="107"/>
    </location>
</feature>
<gene>
    <name evidence="3" type="ORF">M413DRAFT_444924</name>
</gene>
<evidence type="ECO:0000313" key="3">
    <source>
        <dbReference type="EMBL" id="KIM41676.1"/>
    </source>
</evidence>
<dbReference type="InterPro" id="IPR012317">
    <property type="entry name" value="Poly(ADP-ribose)pol_cat_dom"/>
</dbReference>
<proteinExistence type="predicted"/>
<dbReference type="HOGENOM" id="CLU_039434_0_1_1"/>
<sequence length="453" mass="48947">MSLLHSQPAPLPTPINVHNLTDDEFEDVDDDDLSLHGLDDEQDSLYQPGIDVCIVCRKRPPYSKGGKKYPTCGLTCAGVLETALNQHTPLPPPSSPRNGGFFSSFGSRRGRGGAPSTSSGTTRHPPQLMPGAFAPSPQPHYPQSHHLPRSPQPSRRPRGHHAPDGSTRVQYSPPQRSHPCVICKTSSCYGGNVTCGAKCTEKLFTNGPPDPKMCNYCHRRPKVSGHDQCGDTCKASAKVACLLCKSRPKHKSYHLCGKTCKEISVKSTPLLLEAPPGHASYTMVENKFKAAYAGVTALTIKHVYKIIENKSFLQPYDAYKNKVGNEVFRYHGTKRSCTLGINGNTKLCSGSCNLCSILRTSFKTSLAGNGCFGRGLYSSSSPQKASGYMGGTGAMILTKVVLGNVWDVCARSHVTALPSGYDSVVYNPANAPSSNETIVYTDDAIRPVFLIIF</sequence>
<organism evidence="3 4">
    <name type="scientific">Hebeloma cylindrosporum</name>
    <dbReference type="NCBI Taxonomy" id="76867"/>
    <lineage>
        <taxon>Eukaryota</taxon>
        <taxon>Fungi</taxon>
        <taxon>Dikarya</taxon>
        <taxon>Basidiomycota</taxon>
        <taxon>Agaricomycotina</taxon>
        <taxon>Agaricomycetes</taxon>
        <taxon>Agaricomycetidae</taxon>
        <taxon>Agaricales</taxon>
        <taxon>Agaricineae</taxon>
        <taxon>Hymenogastraceae</taxon>
        <taxon>Hebeloma</taxon>
    </lineage>
</organism>
<dbReference type="EMBL" id="KN831779">
    <property type="protein sequence ID" value="KIM41676.1"/>
    <property type="molecule type" value="Genomic_DNA"/>
</dbReference>
<feature type="domain" description="PARP catalytic" evidence="2">
    <location>
        <begin position="280"/>
        <end position="447"/>
    </location>
</feature>
<dbReference type="Proteomes" id="UP000053424">
    <property type="component" value="Unassembled WGS sequence"/>
</dbReference>
<keyword evidence="4" id="KW-1185">Reference proteome</keyword>
<dbReference type="PANTHER" id="PTHR31681:SF3">
    <property type="entry name" value="OS04G0690100 PROTEIN"/>
    <property type="match status" value="1"/>
</dbReference>
<dbReference type="GO" id="GO:0003950">
    <property type="term" value="F:NAD+ poly-ADP-ribosyltransferase activity"/>
    <property type="evidence" value="ECO:0007669"/>
    <property type="project" value="InterPro"/>
</dbReference>
<dbReference type="Pfam" id="PF00644">
    <property type="entry name" value="PARP"/>
    <property type="match status" value="1"/>
</dbReference>
<name>A0A0C3CDL5_HEBCY</name>
<feature type="region of interest" description="Disordered" evidence="1">
    <location>
        <begin position="87"/>
        <end position="177"/>
    </location>
</feature>
<accession>A0A0C3CDL5</accession>
<dbReference type="PANTHER" id="PTHR31681">
    <property type="entry name" value="C2H2-LIKE ZINC FINGER PROTEIN"/>
    <property type="match status" value="1"/>
</dbReference>
<evidence type="ECO:0000256" key="1">
    <source>
        <dbReference type="SAM" id="MobiDB-lite"/>
    </source>
</evidence>
<reference evidence="4" key="2">
    <citation type="submission" date="2015-01" db="EMBL/GenBank/DDBJ databases">
        <title>Evolutionary Origins and Diversification of the Mycorrhizal Mutualists.</title>
        <authorList>
            <consortium name="DOE Joint Genome Institute"/>
            <consortium name="Mycorrhizal Genomics Consortium"/>
            <person name="Kohler A."/>
            <person name="Kuo A."/>
            <person name="Nagy L.G."/>
            <person name="Floudas D."/>
            <person name="Copeland A."/>
            <person name="Barry K.W."/>
            <person name="Cichocki N."/>
            <person name="Veneault-Fourrey C."/>
            <person name="LaButti K."/>
            <person name="Lindquist E.A."/>
            <person name="Lipzen A."/>
            <person name="Lundell T."/>
            <person name="Morin E."/>
            <person name="Murat C."/>
            <person name="Riley R."/>
            <person name="Ohm R."/>
            <person name="Sun H."/>
            <person name="Tunlid A."/>
            <person name="Henrissat B."/>
            <person name="Grigoriev I.V."/>
            <person name="Hibbett D.S."/>
            <person name="Martin F."/>
        </authorList>
    </citation>
    <scope>NUCLEOTIDE SEQUENCE [LARGE SCALE GENOMIC DNA]</scope>
    <source>
        <strain evidence="4">h7</strain>
    </source>
</reference>
<feature type="compositionally biased region" description="Low complexity" evidence="1">
    <location>
        <begin position="114"/>
        <end position="123"/>
    </location>
</feature>
<dbReference type="SUPFAM" id="SSF56399">
    <property type="entry name" value="ADP-ribosylation"/>
    <property type="match status" value="1"/>
</dbReference>
<evidence type="ECO:0000259" key="2">
    <source>
        <dbReference type="Pfam" id="PF00644"/>
    </source>
</evidence>
<dbReference type="OrthoDB" id="9514740at2759"/>
<protein>
    <recommendedName>
        <fullName evidence="2">PARP catalytic domain-containing protein</fullName>
    </recommendedName>
</protein>
<dbReference type="AlphaFoldDB" id="A0A0C3CDL5"/>
<dbReference type="Gene3D" id="3.90.228.10">
    <property type="match status" value="1"/>
</dbReference>
<evidence type="ECO:0000313" key="4">
    <source>
        <dbReference type="Proteomes" id="UP000053424"/>
    </source>
</evidence>